<dbReference type="KEGG" id="tpla:ElP_55740"/>
<organism evidence="2 3">
    <name type="scientific">Tautonia plasticadhaerens</name>
    <dbReference type="NCBI Taxonomy" id="2527974"/>
    <lineage>
        <taxon>Bacteria</taxon>
        <taxon>Pseudomonadati</taxon>
        <taxon>Planctomycetota</taxon>
        <taxon>Planctomycetia</taxon>
        <taxon>Isosphaerales</taxon>
        <taxon>Isosphaeraceae</taxon>
        <taxon>Tautonia</taxon>
    </lineage>
</organism>
<sequence length="444" mass="49209">MGVGIVRFGQRVILRAARRWVVGLAIAVAGVSGTSAWGQLPYEGPPIDYLEAPVDDPVARLQRRLDRGEEGLGYDERLGYLPAVLEQLGVSETSQVLVFSKTSFQHTRISPRSPRALYFGDDAYVGWVRDGDVLEISAVDPQQGAVYYLLDQRRSARPTFERQTYDCLSCHASGRTQGVPGHLVRSVFAGPDGQPAYNAGTFVTDHTSPMEERWGGWYVTGTHGDQQHMGNVFVRDRRDPERLDTSAGANVTDLSGRFASSSYLTGHSDIVALMVLEHQTQMHNRITAAGYQARLALHHEAGINEALGRPAGSMSDSTRRRIEGPAEELLRYMLFVGEAELTSPVAGTSGFAEHFASTGRRDRRGRSLRDLDLETRLFRYPCSYLIHSEAFDALPLQVKDHVERRLHEVLTSADQAPEFDHLSPGDRRAILEILRDTRVDPPSG</sequence>
<accession>A0A518H9V4</accession>
<evidence type="ECO:0000256" key="1">
    <source>
        <dbReference type="SAM" id="Phobius"/>
    </source>
</evidence>
<feature type="transmembrane region" description="Helical" evidence="1">
    <location>
        <begin position="20"/>
        <end position="40"/>
    </location>
</feature>
<evidence type="ECO:0000313" key="2">
    <source>
        <dbReference type="EMBL" id="QDV37633.1"/>
    </source>
</evidence>
<keyword evidence="1" id="KW-0472">Membrane</keyword>
<gene>
    <name evidence="2" type="ORF">ElP_55740</name>
</gene>
<name>A0A518H9V4_9BACT</name>
<dbReference type="AlphaFoldDB" id="A0A518H9V4"/>
<evidence type="ECO:0000313" key="3">
    <source>
        <dbReference type="Proteomes" id="UP000317835"/>
    </source>
</evidence>
<keyword evidence="1" id="KW-0812">Transmembrane</keyword>
<evidence type="ECO:0008006" key="4">
    <source>
        <dbReference type="Google" id="ProtNLM"/>
    </source>
</evidence>
<protein>
    <recommendedName>
        <fullName evidence="4">Cytochrome c domain-containing protein</fullName>
    </recommendedName>
</protein>
<proteinExistence type="predicted"/>
<keyword evidence="1" id="KW-1133">Transmembrane helix</keyword>
<dbReference type="EMBL" id="CP036426">
    <property type="protein sequence ID" value="QDV37633.1"/>
    <property type="molecule type" value="Genomic_DNA"/>
</dbReference>
<keyword evidence="3" id="KW-1185">Reference proteome</keyword>
<dbReference type="Proteomes" id="UP000317835">
    <property type="component" value="Chromosome"/>
</dbReference>
<reference evidence="2 3" key="1">
    <citation type="submission" date="2019-02" db="EMBL/GenBank/DDBJ databases">
        <title>Deep-cultivation of Planctomycetes and their phenomic and genomic characterization uncovers novel biology.</title>
        <authorList>
            <person name="Wiegand S."/>
            <person name="Jogler M."/>
            <person name="Boedeker C."/>
            <person name="Pinto D."/>
            <person name="Vollmers J."/>
            <person name="Rivas-Marin E."/>
            <person name="Kohn T."/>
            <person name="Peeters S.H."/>
            <person name="Heuer A."/>
            <person name="Rast P."/>
            <person name="Oberbeckmann S."/>
            <person name="Bunk B."/>
            <person name="Jeske O."/>
            <person name="Meyerdierks A."/>
            <person name="Storesund J.E."/>
            <person name="Kallscheuer N."/>
            <person name="Luecker S."/>
            <person name="Lage O.M."/>
            <person name="Pohl T."/>
            <person name="Merkel B.J."/>
            <person name="Hornburger P."/>
            <person name="Mueller R.-W."/>
            <person name="Bruemmer F."/>
            <person name="Labrenz M."/>
            <person name="Spormann A.M."/>
            <person name="Op den Camp H."/>
            <person name="Overmann J."/>
            <person name="Amann R."/>
            <person name="Jetten M.S.M."/>
            <person name="Mascher T."/>
            <person name="Medema M.H."/>
            <person name="Devos D.P."/>
            <person name="Kaster A.-K."/>
            <person name="Ovreas L."/>
            <person name="Rohde M."/>
            <person name="Galperin M.Y."/>
            <person name="Jogler C."/>
        </authorList>
    </citation>
    <scope>NUCLEOTIDE SEQUENCE [LARGE SCALE GENOMIC DNA]</scope>
    <source>
        <strain evidence="2 3">ElP</strain>
    </source>
</reference>